<name>A0AAU9VKV4_9CNID</name>
<organism evidence="1 2">
    <name type="scientific">Pocillopora meandrina</name>
    <dbReference type="NCBI Taxonomy" id="46732"/>
    <lineage>
        <taxon>Eukaryota</taxon>
        <taxon>Metazoa</taxon>
        <taxon>Cnidaria</taxon>
        <taxon>Anthozoa</taxon>
        <taxon>Hexacorallia</taxon>
        <taxon>Scleractinia</taxon>
        <taxon>Astrocoeniina</taxon>
        <taxon>Pocilloporidae</taxon>
        <taxon>Pocillopora</taxon>
    </lineage>
</organism>
<accession>A0AAU9VKV4</accession>
<dbReference type="EMBL" id="CALNXJ010000001">
    <property type="protein sequence ID" value="CAH3031731.1"/>
    <property type="molecule type" value="Genomic_DNA"/>
</dbReference>
<protein>
    <submittedName>
        <fullName evidence="1">Uncharacterized protein</fullName>
    </submittedName>
</protein>
<proteinExistence type="predicted"/>
<reference evidence="1 2" key="1">
    <citation type="submission" date="2022-05" db="EMBL/GenBank/DDBJ databases">
        <authorList>
            <consortium name="Genoscope - CEA"/>
            <person name="William W."/>
        </authorList>
    </citation>
    <scope>NUCLEOTIDE SEQUENCE [LARGE SCALE GENOMIC DNA]</scope>
</reference>
<evidence type="ECO:0000313" key="2">
    <source>
        <dbReference type="Proteomes" id="UP001159428"/>
    </source>
</evidence>
<evidence type="ECO:0000313" key="1">
    <source>
        <dbReference type="EMBL" id="CAH3031731.1"/>
    </source>
</evidence>
<keyword evidence="2" id="KW-1185">Reference proteome</keyword>
<feature type="non-terminal residue" evidence="1">
    <location>
        <position position="267"/>
    </location>
</feature>
<feature type="non-terminal residue" evidence="1">
    <location>
        <position position="1"/>
    </location>
</feature>
<gene>
    <name evidence="1" type="ORF">PMEA_00000524</name>
</gene>
<dbReference type="Proteomes" id="UP001159428">
    <property type="component" value="Unassembled WGS sequence"/>
</dbReference>
<dbReference type="AlphaFoldDB" id="A0AAU9VKV4"/>
<comment type="caution">
    <text evidence="1">The sequence shown here is derived from an EMBL/GenBank/DDBJ whole genome shotgun (WGS) entry which is preliminary data.</text>
</comment>
<sequence length="267" mass="30225">APPGSFEFLLDPFVDRRSECMGVQERHYTTRLRQRGAFIPSHHVPSALTEALHAAVRRLIEQDHVLAQDRVYLGLSSNRLSHAYNYHGLTANKWLRGGAQVDALLQQMSAMLNSNEQFDMDDSFQLSFTHVHASPAGSGYKRKLKPGHSALTSFKKKKLSMLLIKKGDELCSARTIVTAKARLDQHPSWDRFKRGRRIQAEHAVDLHHETRVPRAHHACDNNPDHCSPCLQTGCPDYTKAQGRCGYITCPLCHHYVEALSHRCFIQV</sequence>